<dbReference type="InterPro" id="IPR036428">
    <property type="entry name" value="PCD_sf"/>
</dbReference>
<proteinExistence type="inferred from homology"/>
<accession>A0A9P4U0F5</accession>
<sequence length="155" mass="17088">MATQTPTPKWASNTKDNDPEALNNSLSQLLAPNGSWTLIPSGEGIQRVIRFKTFKNAWSFMSSTADEMKKIRHHAEWSNTYNTVFVRWTTHSPKGLSHLDIRMAEVTDRIARECQEVKGDDGGDAAGATRLAGLVDDVERGAGDCCVPKKKIAQS</sequence>
<comment type="similarity">
    <text evidence="2">Belongs to the pterin-4-alpha-carbinolamine dehydratase family.</text>
</comment>
<keyword evidence="8" id="KW-1185">Reference proteome</keyword>
<dbReference type="EMBL" id="MU007024">
    <property type="protein sequence ID" value="KAF2432725.1"/>
    <property type="molecule type" value="Genomic_DNA"/>
</dbReference>
<evidence type="ECO:0000256" key="4">
    <source>
        <dbReference type="ARBA" id="ARBA00023239"/>
    </source>
</evidence>
<reference evidence="7" key="1">
    <citation type="journal article" date="2020" name="Stud. Mycol.">
        <title>101 Dothideomycetes genomes: a test case for predicting lifestyles and emergence of pathogens.</title>
        <authorList>
            <person name="Haridas S."/>
            <person name="Albert R."/>
            <person name="Binder M."/>
            <person name="Bloem J."/>
            <person name="Labutti K."/>
            <person name="Salamov A."/>
            <person name="Andreopoulos B."/>
            <person name="Baker S."/>
            <person name="Barry K."/>
            <person name="Bills G."/>
            <person name="Bluhm B."/>
            <person name="Cannon C."/>
            <person name="Castanera R."/>
            <person name="Culley D."/>
            <person name="Daum C."/>
            <person name="Ezra D."/>
            <person name="Gonzalez J."/>
            <person name="Henrissat B."/>
            <person name="Kuo A."/>
            <person name="Liang C."/>
            <person name="Lipzen A."/>
            <person name="Lutzoni F."/>
            <person name="Magnuson J."/>
            <person name="Mondo S."/>
            <person name="Nolan M."/>
            <person name="Ohm R."/>
            <person name="Pangilinan J."/>
            <person name="Park H.-J."/>
            <person name="Ramirez L."/>
            <person name="Alfaro M."/>
            <person name="Sun H."/>
            <person name="Tritt A."/>
            <person name="Yoshinaga Y."/>
            <person name="Zwiers L.-H."/>
            <person name="Turgeon B."/>
            <person name="Goodwin S."/>
            <person name="Spatafora J."/>
            <person name="Crous P."/>
            <person name="Grigoriev I."/>
        </authorList>
    </citation>
    <scope>NUCLEOTIDE SEQUENCE</scope>
    <source>
        <strain evidence="7">CBS 130266</strain>
    </source>
</reference>
<evidence type="ECO:0000313" key="7">
    <source>
        <dbReference type="EMBL" id="KAF2432725.1"/>
    </source>
</evidence>
<dbReference type="OrthoDB" id="277398at2759"/>
<evidence type="ECO:0000313" key="8">
    <source>
        <dbReference type="Proteomes" id="UP000800235"/>
    </source>
</evidence>
<dbReference type="GO" id="GO:0006729">
    <property type="term" value="P:tetrahydrobiopterin biosynthetic process"/>
    <property type="evidence" value="ECO:0007669"/>
    <property type="project" value="InterPro"/>
</dbReference>
<evidence type="ECO:0000256" key="3">
    <source>
        <dbReference type="ARBA" id="ARBA00013252"/>
    </source>
</evidence>
<feature type="region of interest" description="Disordered" evidence="6">
    <location>
        <begin position="1"/>
        <end position="22"/>
    </location>
</feature>
<organism evidence="7 8">
    <name type="scientific">Tothia fuscella</name>
    <dbReference type="NCBI Taxonomy" id="1048955"/>
    <lineage>
        <taxon>Eukaryota</taxon>
        <taxon>Fungi</taxon>
        <taxon>Dikarya</taxon>
        <taxon>Ascomycota</taxon>
        <taxon>Pezizomycotina</taxon>
        <taxon>Dothideomycetes</taxon>
        <taxon>Pleosporomycetidae</taxon>
        <taxon>Venturiales</taxon>
        <taxon>Cylindrosympodiaceae</taxon>
        <taxon>Tothia</taxon>
    </lineage>
</organism>
<dbReference type="PANTHER" id="PTHR12599">
    <property type="entry name" value="PTERIN-4-ALPHA-CARBINOLAMINE DEHYDRATASE"/>
    <property type="match status" value="1"/>
</dbReference>
<comment type="catalytic activity">
    <reaction evidence="1">
        <text>(4aS,6R)-4a-hydroxy-L-erythro-5,6,7,8-tetrahydrobiopterin = (6R)-L-erythro-6,7-dihydrobiopterin + H2O</text>
        <dbReference type="Rhea" id="RHEA:11920"/>
        <dbReference type="ChEBI" id="CHEBI:15377"/>
        <dbReference type="ChEBI" id="CHEBI:15642"/>
        <dbReference type="ChEBI" id="CHEBI:43120"/>
        <dbReference type="EC" id="4.2.1.96"/>
    </reaction>
</comment>
<dbReference type="AlphaFoldDB" id="A0A9P4U0F5"/>
<evidence type="ECO:0000256" key="6">
    <source>
        <dbReference type="SAM" id="MobiDB-lite"/>
    </source>
</evidence>
<dbReference type="CDD" id="cd00488">
    <property type="entry name" value="PCD_DCoH"/>
    <property type="match status" value="1"/>
</dbReference>
<dbReference type="Pfam" id="PF01329">
    <property type="entry name" value="Pterin_4a"/>
    <property type="match status" value="1"/>
</dbReference>
<dbReference type="InterPro" id="IPR001533">
    <property type="entry name" value="Pterin_deHydtase"/>
</dbReference>
<evidence type="ECO:0000256" key="5">
    <source>
        <dbReference type="ARBA" id="ARBA00030497"/>
    </source>
</evidence>
<dbReference type="EC" id="4.2.1.96" evidence="3"/>
<name>A0A9P4U0F5_9PEZI</name>
<dbReference type="SUPFAM" id="SSF55248">
    <property type="entry name" value="PCD-like"/>
    <property type="match status" value="1"/>
</dbReference>
<gene>
    <name evidence="7" type="ORF">EJ08DRAFT_585134</name>
</gene>
<dbReference type="GO" id="GO:0008124">
    <property type="term" value="F:4-alpha-hydroxytetrahydrobiopterin dehydratase activity"/>
    <property type="evidence" value="ECO:0007669"/>
    <property type="project" value="UniProtKB-EC"/>
</dbReference>
<dbReference type="PANTHER" id="PTHR12599:SF0">
    <property type="entry name" value="PTERIN-4-ALPHA-CARBINOLAMINE DEHYDRATASE"/>
    <property type="match status" value="1"/>
</dbReference>
<comment type="caution">
    <text evidence="7">The sequence shown here is derived from an EMBL/GenBank/DDBJ whole genome shotgun (WGS) entry which is preliminary data.</text>
</comment>
<evidence type="ECO:0000256" key="2">
    <source>
        <dbReference type="ARBA" id="ARBA00006472"/>
    </source>
</evidence>
<dbReference type="Gene3D" id="3.30.1360.20">
    <property type="entry name" value="Transcriptional coactivator/pterin dehydratase"/>
    <property type="match status" value="1"/>
</dbReference>
<dbReference type="Proteomes" id="UP000800235">
    <property type="component" value="Unassembled WGS sequence"/>
</dbReference>
<feature type="compositionally biased region" description="Polar residues" evidence="6">
    <location>
        <begin position="1"/>
        <end position="14"/>
    </location>
</feature>
<evidence type="ECO:0000256" key="1">
    <source>
        <dbReference type="ARBA" id="ARBA00001554"/>
    </source>
</evidence>
<keyword evidence="4" id="KW-0456">Lyase</keyword>
<protein>
    <recommendedName>
        <fullName evidence="3">4a-hydroxytetrahydrobiopterin dehydratase</fullName>
        <ecNumber evidence="3">4.2.1.96</ecNumber>
    </recommendedName>
    <alternativeName>
        <fullName evidence="5">4-alpha-hydroxy-tetrahydropterin dehydratase</fullName>
    </alternativeName>
</protein>